<accession>A0AAW2ZH23</accession>
<keyword evidence="5" id="KW-1185">Reference proteome</keyword>
<name>A0AAW2ZH23_9EUKA</name>
<dbReference type="InterPro" id="IPR008139">
    <property type="entry name" value="SaposinB_dom"/>
</dbReference>
<keyword evidence="1" id="KW-1015">Disulfide bond</keyword>
<sequence>MTKYLVAFLLFVALFAFALTDVTDCDLCKYYLKEIKANIDAKATEQQIKSRVELWCRGGVPLGCKLLNAFGYIIQALKSQKTPDQVCKAIKLCQ</sequence>
<protein>
    <recommendedName>
        <fullName evidence="3">Saposin B-type domain-containing protein</fullName>
    </recommendedName>
</protein>
<dbReference type="Proteomes" id="UP001431209">
    <property type="component" value="Unassembled WGS sequence"/>
</dbReference>
<comment type="caution">
    <text evidence="4">The sequence shown here is derived from an EMBL/GenBank/DDBJ whole genome shotgun (WGS) entry which is preliminary data.</text>
</comment>
<dbReference type="EMBL" id="JAOPGA020001388">
    <property type="protein sequence ID" value="KAL0487942.1"/>
    <property type="molecule type" value="Genomic_DNA"/>
</dbReference>
<proteinExistence type="predicted"/>
<evidence type="ECO:0000313" key="5">
    <source>
        <dbReference type="Proteomes" id="UP001431209"/>
    </source>
</evidence>
<dbReference type="AlphaFoldDB" id="A0AAW2ZH23"/>
<feature type="signal peptide" evidence="2">
    <location>
        <begin position="1"/>
        <end position="20"/>
    </location>
</feature>
<feature type="domain" description="Saposin B-type" evidence="3">
    <location>
        <begin position="23"/>
        <end position="93"/>
    </location>
</feature>
<dbReference type="SMART" id="SM00741">
    <property type="entry name" value="SapB"/>
    <property type="match status" value="1"/>
</dbReference>
<feature type="chain" id="PRO_5043385721" description="Saposin B-type domain-containing protein" evidence="2">
    <location>
        <begin position="21"/>
        <end position="94"/>
    </location>
</feature>
<reference evidence="4 5" key="1">
    <citation type="submission" date="2024-03" db="EMBL/GenBank/DDBJ databases">
        <title>The Acrasis kona genome and developmental transcriptomes reveal deep origins of eukaryotic multicellular pathways.</title>
        <authorList>
            <person name="Sheikh S."/>
            <person name="Fu C.-J."/>
            <person name="Brown M.W."/>
            <person name="Baldauf S.L."/>
        </authorList>
    </citation>
    <scope>NUCLEOTIDE SEQUENCE [LARGE SCALE GENOMIC DNA]</scope>
    <source>
        <strain evidence="4 5">ATCC MYA-3509</strain>
    </source>
</reference>
<evidence type="ECO:0000313" key="4">
    <source>
        <dbReference type="EMBL" id="KAL0487942.1"/>
    </source>
</evidence>
<evidence type="ECO:0000256" key="1">
    <source>
        <dbReference type="ARBA" id="ARBA00023157"/>
    </source>
</evidence>
<dbReference type="InterPro" id="IPR011001">
    <property type="entry name" value="Saposin-like"/>
</dbReference>
<keyword evidence="2" id="KW-0732">Signal</keyword>
<dbReference type="Gene3D" id="1.10.225.10">
    <property type="entry name" value="Saposin-like"/>
    <property type="match status" value="1"/>
</dbReference>
<evidence type="ECO:0000256" key="2">
    <source>
        <dbReference type="SAM" id="SignalP"/>
    </source>
</evidence>
<dbReference type="InterPro" id="IPR008138">
    <property type="entry name" value="SapB_2"/>
</dbReference>
<dbReference type="Pfam" id="PF03489">
    <property type="entry name" value="SapB_2"/>
    <property type="match status" value="1"/>
</dbReference>
<organism evidence="4 5">
    <name type="scientific">Acrasis kona</name>
    <dbReference type="NCBI Taxonomy" id="1008807"/>
    <lineage>
        <taxon>Eukaryota</taxon>
        <taxon>Discoba</taxon>
        <taxon>Heterolobosea</taxon>
        <taxon>Tetramitia</taxon>
        <taxon>Eutetramitia</taxon>
        <taxon>Acrasidae</taxon>
        <taxon>Acrasis</taxon>
    </lineage>
</organism>
<dbReference type="SUPFAM" id="SSF47862">
    <property type="entry name" value="Saposin"/>
    <property type="match status" value="1"/>
</dbReference>
<gene>
    <name evidence="4" type="ORF">AKO1_015287</name>
</gene>
<evidence type="ECO:0000259" key="3">
    <source>
        <dbReference type="SMART" id="SM00741"/>
    </source>
</evidence>